<feature type="domain" description="Metallo-beta-lactamase" evidence="5">
    <location>
        <begin position="50"/>
        <end position="276"/>
    </location>
</feature>
<dbReference type="RefSeq" id="XP_073557929.1">
    <property type="nucleotide sequence ID" value="XM_073703696.1"/>
</dbReference>
<evidence type="ECO:0000259" key="5">
    <source>
        <dbReference type="SMART" id="SM00849"/>
    </source>
</evidence>
<evidence type="ECO:0000256" key="3">
    <source>
        <dbReference type="ARBA" id="ARBA00022801"/>
    </source>
</evidence>
<dbReference type="GeneID" id="300578146"/>
<dbReference type="EMBL" id="PPTA01000008">
    <property type="protein sequence ID" value="TFB01728.1"/>
    <property type="molecule type" value="Genomic_DNA"/>
</dbReference>
<evidence type="ECO:0000313" key="6">
    <source>
        <dbReference type="EMBL" id="TFB01728.1"/>
    </source>
</evidence>
<dbReference type="Gene3D" id="3.60.15.10">
    <property type="entry name" value="Ribonuclease Z/Hydroxyacylglutathione hydrolase-like"/>
    <property type="match status" value="1"/>
</dbReference>
<sequence length="317" mass="34879">MTLIMGLLSAFASTKNVKVYALPTGWGHLPDRWIWQDGDDDIVRVRQRLPVYSFLICHPSGKNILFDAGLPKNLDVIPPVNRSINHIFEPHVPKDARDLLSEGPVSPDSLSAIVLSHIHFDHIGDPSLFPNVPHIAGPGTKAAALPGYPVDPNSSMLRSLLTRDNYTELSRTEDTWTSLGPFSHAHDFFGDGSFYVVDTPGHLPGHVTGLAQTGPDEWVLMGGDSCHARSVLDGSRQLSVDGCPGGTSMHTDLDEAIKSMERLRKLDQDDSVFVALAHDATLEGKMPLYPTALNRWRESAWWASMKRERAQVLRPAA</sequence>
<evidence type="ECO:0000256" key="1">
    <source>
        <dbReference type="ARBA" id="ARBA00007749"/>
    </source>
</evidence>
<dbReference type="InterPro" id="IPR036866">
    <property type="entry name" value="RibonucZ/Hydroxyglut_hydro"/>
</dbReference>
<dbReference type="Proteomes" id="UP001642720">
    <property type="component" value="Unassembled WGS sequence"/>
</dbReference>
<dbReference type="InterPro" id="IPR001279">
    <property type="entry name" value="Metallo-B-lactamas"/>
</dbReference>
<keyword evidence="2" id="KW-0479">Metal-binding</keyword>
<gene>
    <name evidence="6" type="ORF">CCMA1212_006475</name>
</gene>
<keyword evidence="6" id="KW-0503">Monooxygenase</keyword>
<keyword evidence="6" id="KW-0560">Oxidoreductase</keyword>
<evidence type="ECO:0000256" key="4">
    <source>
        <dbReference type="ARBA" id="ARBA00022833"/>
    </source>
</evidence>
<dbReference type="InterPro" id="IPR051013">
    <property type="entry name" value="MBL_superfamily_lactonases"/>
</dbReference>
<dbReference type="Pfam" id="PF00753">
    <property type="entry name" value="Lactamase_B"/>
    <property type="match status" value="1"/>
</dbReference>
<organism evidence="6 7">
    <name type="scientific">Trichoderma ghanense</name>
    <dbReference type="NCBI Taxonomy" id="65468"/>
    <lineage>
        <taxon>Eukaryota</taxon>
        <taxon>Fungi</taxon>
        <taxon>Dikarya</taxon>
        <taxon>Ascomycota</taxon>
        <taxon>Pezizomycotina</taxon>
        <taxon>Sordariomycetes</taxon>
        <taxon>Hypocreomycetidae</taxon>
        <taxon>Hypocreales</taxon>
        <taxon>Hypocreaceae</taxon>
        <taxon>Trichoderma</taxon>
    </lineage>
</organism>
<keyword evidence="3" id="KW-0378">Hydrolase</keyword>
<evidence type="ECO:0000313" key="7">
    <source>
        <dbReference type="Proteomes" id="UP001642720"/>
    </source>
</evidence>
<dbReference type="SUPFAM" id="SSF56281">
    <property type="entry name" value="Metallo-hydrolase/oxidoreductase"/>
    <property type="match status" value="1"/>
</dbReference>
<keyword evidence="4" id="KW-0862">Zinc</keyword>
<keyword evidence="7" id="KW-1185">Reference proteome</keyword>
<dbReference type="PANTHER" id="PTHR42978">
    <property type="entry name" value="QUORUM-QUENCHING LACTONASE YTNP-RELATED-RELATED"/>
    <property type="match status" value="1"/>
</dbReference>
<dbReference type="PANTHER" id="PTHR42978:SF5">
    <property type="entry name" value="METALLO-BETA-LACTAMASE DOMAIN-CONTAINING PROTEIN"/>
    <property type="match status" value="1"/>
</dbReference>
<dbReference type="GO" id="GO:0004497">
    <property type="term" value="F:monooxygenase activity"/>
    <property type="evidence" value="ECO:0007669"/>
    <property type="project" value="UniProtKB-KW"/>
</dbReference>
<comment type="caution">
    <text evidence="6">The sequence shown here is derived from an EMBL/GenBank/DDBJ whole genome shotgun (WGS) entry which is preliminary data.</text>
</comment>
<proteinExistence type="inferred from homology"/>
<comment type="similarity">
    <text evidence="1">Belongs to the metallo-beta-lactamase superfamily.</text>
</comment>
<evidence type="ECO:0000256" key="2">
    <source>
        <dbReference type="ARBA" id="ARBA00022723"/>
    </source>
</evidence>
<dbReference type="CDD" id="cd07730">
    <property type="entry name" value="metallo-hydrolase-like_MBL-fold"/>
    <property type="match status" value="1"/>
</dbReference>
<accession>A0ABY2H0H3</accession>
<protein>
    <submittedName>
        <fullName evidence="6">Cytochrome P450 monooxygenase mpaDE</fullName>
    </submittedName>
</protein>
<reference evidence="6 7" key="1">
    <citation type="submission" date="2018-01" db="EMBL/GenBank/DDBJ databases">
        <title>Genome characterization of the sugarcane-associated fungus Trichoderma ghanense CCMA-1212 and their application in lignocelulose bioconversion.</title>
        <authorList>
            <person name="Steindorff A.S."/>
            <person name="Mendes T.D."/>
            <person name="Vilela E.S.D."/>
            <person name="Rodrigues D.S."/>
            <person name="Formighieri E.F."/>
            <person name="Melo I.S."/>
            <person name="Favaro L.C.L."/>
        </authorList>
    </citation>
    <scope>NUCLEOTIDE SEQUENCE [LARGE SCALE GENOMIC DNA]</scope>
    <source>
        <strain evidence="6 7">CCMA-1212</strain>
    </source>
</reference>
<name>A0ABY2H0H3_9HYPO</name>
<dbReference type="SMART" id="SM00849">
    <property type="entry name" value="Lactamase_B"/>
    <property type="match status" value="1"/>
</dbReference>